<organism evidence="3 4">
    <name type="scientific">Prorocentrum cordatum</name>
    <dbReference type="NCBI Taxonomy" id="2364126"/>
    <lineage>
        <taxon>Eukaryota</taxon>
        <taxon>Sar</taxon>
        <taxon>Alveolata</taxon>
        <taxon>Dinophyceae</taxon>
        <taxon>Prorocentrales</taxon>
        <taxon>Prorocentraceae</taxon>
        <taxon>Prorocentrum</taxon>
    </lineage>
</organism>
<dbReference type="Proteomes" id="UP001189429">
    <property type="component" value="Unassembled WGS sequence"/>
</dbReference>
<protein>
    <submittedName>
        <fullName evidence="3">Uncharacterized protein</fullName>
    </submittedName>
</protein>
<sequence length="231" mass="26184">MFMSLLCSSRGPSMWEWLTNAVMHPGVPWDLAASRIVASAYEHTLLVQRRCRREDKQTIARIARCMRDVIVIAAISDAGGHRDQRNFKHALSEAFGRPLDNDLNAQMEHSYHQLTHGVPGAFVSGCKRGRLRRARVRQLADESSSEDEAEEHDNTREASSNRESAESAQYVGGAADAAQPSRDPPDSELFRTFQAEAGRMWRAVEREEAERRRLEAELRAVQRKLEQEQAE</sequence>
<evidence type="ECO:0000256" key="2">
    <source>
        <dbReference type="SAM" id="MobiDB-lite"/>
    </source>
</evidence>
<feature type="region of interest" description="Disordered" evidence="2">
    <location>
        <begin position="138"/>
        <end position="191"/>
    </location>
</feature>
<reference evidence="3" key="1">
    <citation type="submission" date="2023-10" db="EMBL/GenBank/DDBJ databases">
        <authorList>
            <person name="Chen Y."/>
            <person name="Shah S."/>
            <person name="Dougan E. K."/>
            <person name="Thang M."/>
            <person name="Chan C."/>
        </authorList>
    </citation>
    <scope>NUCLEOTIDE SEQUENCE [LARGE SCALE GENOMIC DNA]</scope>
</reference>
<evidence type="ECO:0000313" key="4">
    <source>
        <dbReference type="Proteomes" id="UP001189429"/>
    </source>
</evidence>
<keyword evidence="1" id="KW-0175">Coiled coil</keyword>
<keyword evidence="4" id="KW-1185">Reference proteome</keyword>
<gene>
    <name evidence="3" type="ORF">PCOR1329_LOCUS79554</name>
</gene>
<feature type="compositionally biased region" description="Basic and acidic residues" evidence="2">
    <location>
        <begin position="152"/>
        <end position="165"/>
    </location>
</feature>
<evidence type="ECO:0000256" key="1">
    <source>
        <dbReference type="SAM" id="Coils"/>
    </source>
</evidence>
<accession>A0ABN9XTC3</accession>
<feature type="non-terminal residue" evidence="3">
    <location>
        <position position="231"/>
    </location>
</feature>
<proteinExistence type="predicted"/>
<feature type="coiled-coil region" evidence="1">
    <location>
        <begin position="204"/>
        <end position="231"/>
    </location>
</feature>
<comment type="caution">
    <text evidence="3">The sequence shown here is derived from an EMBL/GenBank/DDBJ whole genome shotgun (WGS) entry which is preliminary data.</text>
</comment>
<dbReference type="EMBL" id="CAUYUJ010021177">
    <property type="protein sequence ID" value="CAK0903176.1"/>
    <property type="molecule type" value="Genomic_DNA"/>
</dbReference>
<name>A0ABN9XTC3_9DINO</name>
<evidence type="ECO:0000313" key="3">
    <source>
        <dbReference type="EMBL" id="CAK0903176.1"/>
    </source>
</evidence>